<comment type="caution">
    <text evidence="1">The sequence shown here is derived from an EMBL/GenBank/DDBJ whole genome shotgun (WGS) entry which is preliminary data.</text>
</comment>
<dbReference type="EMBL" id="JAMPLM010000068">
    <property type="protein sequence ID" value="MEP1062483.1"/>
    <property type="molecule type" value="Genomic_DNA"/>
</dbReference>
<name>A0ABV0KTA3_9CYAN</name>
<evidence type="ECO:0000313" key="1">
    <source>
        <dbReference type="EMBL" id="MEP1062483.1"/>
    </source>
</evidence>
<accession>A0ABV0KTA3</accession>
<dbReference type="Proteomes" id="UP001476950">
    <property type="component" value="Unassembled WGS sequence"/>
</dbReference>
<keyword evidence="2" id="KW-1185">Reference proteome</keyword>
<proteinExistence type="predicted"/>
<sequence length="70" mass="7626">MFKLSHRLMGWVGKSVETDPNEDGTAKITALNPCFAAVTRLSTRHRFTFAVHGSSSLRKPHACGIASVAR</sequence>
<organism evidence="1 2">
    <name type="scientific">Stenomitos frigidus AS-A4</name>
    <dbReference type="NCBI Taxonomy" id="2933935"/>
    <lineage>
        <taxon>Bacteria</taxon>
        <taxon>Bacillati</taxon>
        <taxon>Cyanobacteriota</taxon>
        <taxon>Cyanophyceae</taxon>
        <taxon>Leptolyngbyales</taxon>
        <taxon>Leptolyngbyaceae</taxon>
        <taxon>Stenomitos</taxon>
    </lineage>
</organism>
<evidence type="ECO:0000313" key="2">
    <source>
        <dbReference type="Proteomes" id="UP001476950"/>
    </source>
</evidence>
<reference evidence="1 2" key="1">
    <citation type="submission" date="2022-04" db="EMBL/GenBank/DDBJ databases">
        <title>Positive selection, recombination, and allopatry shape intraspecific diversity of widespread and dominant cyanobacteria.</title>
        <authorList>
            <person name="Wei J."/>
            <person name="Shu W."/>
            <person name="Hu C."/>
        </authorList>
    </citation>
    <scope>NUCLEOTIDE SEQUENCE [LARGE SCALE GENOMIC DNA]</scope>
    <source>
        <strain evidence="1 2">AS-A4</strain>
    </source>
</reference>
<gene>
    <name evidence="1" type="ORF">NDI38_29345</name>
</gene>
<dbReference type="RefSeq" id="WP_190451842.1">
    <property type="nucleotide sequence ID" value="NZ_JAMPLM010000068.1"/>
</dbReference>
<protein>
    <submittedName>
        <fullName evidence="1">Uncharacterized protein</fullName>
    </submittedName>
</protein>